<dbReference type="EMBL" id="CM042012">
    <property type="protein sequence ID" value="KAI3750009.1"/>
    <property type="molecule type" value="Genomic_DNA"/>
</dbReference>
<organism evidence="1 2">
    <name type="scientific">Cichorium intybus</name>
    <name type="common">Chicory</name>
    <dbReference type="NCBI Taxonomy" id="13427"/>
    <lineage>
        <taxon>Eukaryota</taxon>
        <taxon>Viridiplantae</taxon>
        <taxon>Streptophyta</taxon>
        <taxon>Embryophyta</taxon>
        <taxon>Tracheophyta</taxon>
        <taxon>Spermatophyta</taxon>
        <taxon>Magnoliopsida</taxon>
        <taxon>eudicotyledons</taxon>
        <taxon>Gunneridae</taxon>
        <taxon>Pentapetalae</taxon>
        <taxon>asterids</taxon>
        <taxon>campanulids</taxon>
        <taxon>Asterales</taxon>
        <taxon>Asteraceae</taxon>
        <taxon>Cichorioideae</taxon>
        <taxon>Cichorieae</taxon>
        <taxon>Cichoriinae</taxon>
        <taxon>Cichorium</taxon>
    </lineage>
</organism>
<sequence length="79" mass="9019">MQTSSHCITQKAYTADSRNKRVDKYVGEWGLSVFFYSSIKMGVPASLLQQIVRRSGLGYLFRVKYISTQGSRMTLMNQC</sequence>
<evidence type="ECO:0000313" key="1">
    <source>
        <dbReference type="EMBL" id="KAI3750009.1"/>
    </source>
</evidence>
<proteinExistence type="predicted"/>
<accession>A0ACB9DTF8</accession>
<protein>
    <submittedName>
        <fullName evidence="1">Uncharacterized protein</fullName>
    </submittedName>
</protein>
<dbReference type="Proteomes" id="UP001055811">
    <property type="component" value="Linkage Group LG04"/>
</dbReference>
<evidence type="ECO:0000313" key="2">
    <source>
        <dbReference type="Proteomes" id="UP001055811"/>
    </source>
</evidence>
<comment type="caution">
    <text evidence="1">The sequence shown here is derived from an EMBL/GenBank/DDBJ whole genome shotgun (WGS) entry which is preliminary data.</text>
</comment>
<reference evidence="1 2" key="2">
    <citation type="journal article" date="2022" name="Mol. Ecol. Resour.">
        <title>The genomes of chicory, endive, great burdock and yacon provide insights into Asteraceae paleo-polyploidization history and plant inulin production.</title>
        <authorList>
            <person name="Fan W."/>
            <person name="Wang S."/>
            <person name="Wang H."/>
            <person name="Wang A."/>
            <person name="Jiang F."/>
            <person name="Liu H."/>
            <person name="Zhao H."/>
            <person name="Xu D."/>
            <person name="Zhang Y."/>
        </authorList>
    </citation>
    <scope>NUCLEOTIDE SEQUENCE [LARGE SCALE GENOMIC DNA]</scope>
    <source>
        <strain evidence="2">cv. Punajuju</strain>
        <tissue evidence="1">Leaves</tissue>
    </source>
</reference>
<name>A0ACB9DTF8_CICIN</name>
<reference evidence="2" key="1">
    <citation type="journal article" date="2022" name="Mol. Ecol. Resour.">
        <title>The genomes of chicory, endive, great burdock and yacon provide insights into Asteraceae palaeo-polyploidization history and plant inulin production.</title>
        <authorList>
            <person name="Fan W."/>
            <person name="Wang S."/>
            <person name="Wang H."/>
            <person name="Wang A."/>
            <person name="Jiang F."/>
            <person name="Liu H."/>
            <person name="Zhao H."/>
            <person name="Xu D."/>
            <person name="Zhang Y."/>
        </authorList>
    </citation>
    <scope>NUCLEOTIDE SEQUENCE [LARGE SCALE GENOMIC DNA]</scope>
    <source>
        <strain evidence="2">cv. Punajuju</strain>
    </source>
</reference>
<keyword evidence="2" id="KW-1185">Reference proteome</keyword>
<gene>
    <name evidence="1" type="ORF">L2E82_20633</name>
</gene>